<dbReference type="InParanoid" id="E1ZIW0"/>
<dbReference type="OMA" id="EGHDMPY"/>
<dbReference type="GO" id="GO:0000049">
    <property type="term" value="F:tRNA binding"/>
    <property type="evidence" value="ECO:0007669"/>
    <property type="project" value="UniProtKB-UniRule"/>
</dbReference>
<dbReference type="eggNOG" id="KOG2241">
    <property type="taxonomic scope" value="Eukaryota"/>
</dbReference>
<feature type="domain" description="TRNA-binding" evidence="4">
    <location>
        <begin position="1"/>
        <end position="101"/>
    </location>
</feature>
<reference evidence="5 6" key="1">
    <citation type="journal article" date="2010" name="Plant Cell">
        <title>The Chlorella variabilis NC64A genome reveals adaptation to photosymbiosis, coevolution with viruses, and cryptic sex.</title>
        <authorList>
            <person name="Blanc G."/>
            <person name="Duncan G."/>
            <person name="Agarkova I."/>
            <person name="Borodovsky M."/>
            <person name="Gurnon J."/>
            <person name="Kuo A."/>
            <person name="Lindquist E."/>
            <person name="Lucas S."/>
            <person name="Pangilinan J."/>
            <person name="Polle J."/>
            <person name="Salamov A."/>
            <person name="Terry A."/>
            <person name="Yamada T."/>
            <person name="Dunigan D.D."/>
            <person name="Grigoriev I.V."/>
            <person name="Claverie J.M."/>
            <person name="Van Etten J.L."/>
        </authorList>
    </citation>
    <scope>NUCLEOTIDE SEQUENCE [LARGE SCALE GENOMIC DNA]</scope>
    <source>
        <strain evidence="5 6">NC64A</strain>
    </source>
</reference>
<dbReference type="Proteomes" id="UP000008141">
    <property type="component" value="Unassembled WGS sequence"/>
</dbReference>
<dbReference type="EMBL" id="GL433848">
    <property type="protein sequence ID" value="EFN54226.1"/>
    <property type="molecule type" value="Genomic_DNA"/>
</dbReference>
<dbReference type="Pfam" id="PF01588">
    <property type="entry name" value="tRNA_bind"/>
    <property type="match status" value="1"/>
</dbReference>
<dbReference type="InterPro" id="IPR051270">
    <property type="entry name" value="Tyrosine-tRNA_ligase_regulator"/>
</dbReference>
<dbReference type="KEGG" id="cvr:CHLNCDRAFT_56223"/>
<name>E1ZIW0_CHLVA</name>
<keyword evidence="6" id="KW-1185">Reference proteome</keyword>
<evidence type="ECO:0000259" key="4">
    <source>
        <dbReference type="PROSITE" id="PS50886"/>
    </source>
</evidence>
<keyword evidence="2 3" id="KW-0694">RNA-binding</keyword>
<evidence type="ECO:0000313" key="5">
    <source>
        <dbReference type="EMBL" id="EFN54226.1"/>
    </source>
</evidence>
<evidence type="ECO:0000256" key="1">
    <source>
        <dbReference type="ARBA" id="ARBA00022555"/>
    </source>
</evidence>
<dbReference type="PANTHER" id="PTHR11586">
    <property type="entry name" value="TRNA-AMINOACYLATION COFACTOR ARC1 FAMILY MEMBER"/>
    <property type="match status" value="1"/>
</dbReference>
<dbReference type="InterPro" id="IPR012340">
    <property type="entry name" value="NA-bd_OB-fold"/>
</dbReference>
<evidence type="ECO:0000256" key="3">
    <source>
        <dbReference type="PROSITE-ProRule" id="PRU00209"/>
    </source>
</evidence>
<dbReference type="Gene3D" id="2.40.50.140">
    <property type="entry name" value="Nucleic acid-binding proteins"/>
    <property type="match status" value="1"/>
</dbReference>
<dbReference type="SUPFAM" id="SSF50249">
    <property type="entry name" value="Nucleic acid-binding proteins"/>
    <property type="match status" value="1"/>
</dbReference>
<proteinExistence type="predicted"/>
<dbReference type="CDD" id="cd02799">
    <property type="entry name" value="tRNA_bind_EMAP-II_like"/>
    <property type="match status" value="1"/>
</dbReference>
<organism evidence="6">
    <name type="scientific">Chlorella variabilis</name>
    <name type="common">Green alga</name>
    <dbReference type="NCBI Taxonomy" id="554065"/>
    <lineage>
        <taxon>Eukaryota</taxon>
        <taxon>Viridiplantae</taxon>
        <taxon>Chlorophyta</taxon>
        <taxon>core chlorophytes</taxon>
        <taxon>Trebouxiophyceae</taxon>
        <taxon>Chlorellales</taxon>
        <taxon>Chlorellaceae</taxon>
        <taxon>Chlorella clade</taxon>
        <taxon>Chlorella</taxon>
    </lineage>
</organism>
<dbReference type="FunFam" id="2.40.50.140:FF:000225">
    <property type="entry name" value="tyrosine--tRNA ligase, cytoplasmic"/>
    <property type="match status" value="1"/>
</dbReference>
<dbReference type="OrthoDB" id="19141at2759"/>
<dbReference type="RefSeq" id="XP_005846328.1">
    <property type="nucleotide sequence ID" value="XM_005846266.1"/>
</dbReference>
<dbReference type="GeneID" id="17353608"/>
<dbReference type="InterPro" id="IPR002547">
    <property type="entry name" value="tRNA-bd_dom"/>
</dbReference>
<keyword evidence="1 3" id="KW-0820">tRNA-binding</keyword>
<dbReference type="FunCoup" id="E1ZIW0">
    <property type="interactions" value="1143"/>
</dbReference>
<sequence length="163" mass="17635">MDIRVGRIVSCEKHPDADALYVEHIDVGEAEGPRTIVSGLVKYVPLEEMQNRAVVIIANLKPRNMRGIKSNGMVLCASNEEHTAVEPLTPPEGAAVGERVWFGEASEQGEPAKPNQVDKKKMFEEVQPLLRTDGARVAGFNGQQMMTSAGPVTVASLAEARIS</sequence>
<evidence type="ECO:0000313" key="6">
    <source>
        <dbReference type="Proteomes" id="UP000008141"/>
    </source>
</evidence>
<evidence type="ECO:0000256" key="2">
    <source>
        <dbReference type="ARBA" id="ARBA00022884"/>
    </source>
</evidence>
<dbReference type="AlphaFoldDB" id="E1ZIW0"/>
<dbReference type="PROSITE" id="PS50886">
    <property type="entry name" value="TRBD"/>
    <property type="match status" value="1"/>
</dbReference>
<dbReference type="STRING" id="554065.E1ZIW0"/>
<gene>
    <name evidence="5" type="ORF">CHLNCDRAFT_56223</name>
</gene>
<dbReference type="PANTHER" id="PTHR11586:SF47">
    <property type="entry name" value="NUCLEIC ACID-BINDING, OB-FOLD-LIKE PROTEIN"/>
    <property type="match status" value="1"/>
</dbReference>
<protein>
    <recommendedName>
        <fullName evidence="4">tRNA-binding domain-containing protein</fullName>
    </recommendedName>
</protein>
<accession>E1ZIW0</accession>